<organism evidence="2 3">
    <name type="scientific">Desulfobulbus oralis</name>
    <dbReference type="NCBI Taxonomy" id="1986146"/>
    <lineage>
        <taxon>Bacteria</taxon>
        <taxon>Pseudomonadati</taxon>
        <taxon>Thermodesulfobacteriota</taxon>
        <taxon>Desulfobulbia</taxon>
        <taxon>Desulfobulbales</taxon>
        <taxon>Desulfobulbaceae</taxon>
        <taxon>Desulfobulbus</taxon>
    </lineage>
</organism>
<protein>
    <submittedName>
        <fullName evidence="2">Uncharacterized protein</fullName>
    </submittedName>
</protein>
<reference evidence="2" key="2">
    <citation type="journal article" date="2018" name="MBio">
        <title>Insights into the evolution of host association through the isolation and characterization of a novel human periodontal pathobiont, Desulfobulbus oralis.</title>
        <authorList>
            <person name="Cross K.L."/>
            <person name="Chirania P."/>
            <person name="Xiong W."/>
            <person name="Beall C.J."/>
            <person name="Elkins J.G."/>
            <person name="Giannone R.J."/>
            <person name="Griffen A.L."/>
            <person name="Guss A.M."/>
            <person name="Hettich R.L."/>
            <person name="Joshi S.S."/>
            <person name="Mokrzan E.M."/>
            <person name="Martin R.K."/>
            <person name="Zhulin I.B."/>
            <person name="Leys E.J."/>
            <person name="Podar M."/>
        </authorList>
    </citation>
    <scope>NUCLEOTIDE SEQUENCE [LARGE SCALE GENOMIC DNA]</scope>
    <source>
        <strain evidence="2">ORNL</strain>
    </source>
</reference>
<evidence type="ECO:0000313" key="3">
    <source>
        <dbReference type="Proteomes" id="UP000239867"/>
    </source>
</evidence>
<evidence type="ECO:0000313" key="2">
    <source>
        <dbReference type="EMBL" id="AVD71995.1"/>
    </source>
</evidence>
<gene>
    <name evidence="2" type="ORF">CAY53_11345</name>
</gene>
<dbReference type="Proteomes" id="UP000239867">
    <property type="component" value="Chromosome"/>
</dbReference>
<reference evidence="2" key="1">
    <citation type="submission" date="2017-05" db="EMBL/GenBank/DDBJ databases">
        <authorList>
            <person name="Song R."/>
            <person name="Chenine A.L."/>
            <person name="Ruprecht R.M."/>
        </authorList>
    </citation>
    <scope>NUCLEOTIDE SEQUENCE</scope>
    <source>
        <strain evidence="2">ORNL</strain>
    </source>
</reference>
<dbReference type="AlphaFoldDB" id="A0A2L1GQM6"/>
<dbReference type="RefSeq" id="WP_104937201.1">
    <property type="nucleotide sequence ID" value="NZ_CP021255.1"/>
</dbReference>
<sequence>MQVKSALVFALTLILSLTAYVWANRQLRDLRSPERAGLAMRSLPLPVGFYQVAAGEFSGLSADFLYLDIAASLGGRADALSTQEWDRVQKAFAVATALDVYFEPTFRAIQAYLPWTANRPQEAIALLEPVHAKRNWHWMPTFFIGFDYYFFLKDNAAASRYFQQAAERPAGPALLATLAARLEAEAGNAAAGIDFLQRMMATTDKESEKKMYQKRIAALEGVLVLEKAMARYRSEFGKNPPMLETLLLTGHLAVMPANPYYDTYFYKDGVVRFDPFPSKGAHVRKNEGQGKESQPPPLQQDTTNTP</sequence>
<accession>A0A2L1GQM6</accession>
<keyword evidence="3" id="KW-1185">Reference proteome</keyword>
<dbReference type="EMBL" id="CP021255">
    <property type="protein sequence ID" value="AVD71995.1"/>
    <property type="molecule type" value="Genomic_DNA"/>
</dbReference>
<dbReference type="KEGG" id="deo:CAY53_11345"/>
<feature type="region of interest" description="Disordered" evidence="1">
    <location>
        <begin position="278"/>
        <end position="306"/>
    </location>
</feature>
<evidence type="ECO:0000256" key="1">
    <source>
        <dbReference type="SAM" id="MobiDB-lite"/>
    </source>
</evidence>
<proteinExistence type="predicted"/>
<dbReference type="OrthoDB" id="9783085at2"/>
<name>A0A2L1GQM6_9BACT</name>